<proteinExistence type="predicted"/>
<dbReference type="KEGG" id="xfs:D934_04745"/>
<organism evidence="1 2">
    <name type="scientific">Xylella fastidiosa subsp. sandyi Ann-1</name>
    <dbReference type="NCBI Taxonomy" id="155920"/>
    <lineage>
        <taxon>Bacteria</taxon>
        <taxon>Pseudomonadati</taxon>
        <taxon>Pseudomonadota</taxon>
        <taxon>Gammaproteobacteria</taxon>
        <taxon>Lysobacterales</taxon>
        <taxon>Lysobacteraceae</taxon>
        <taxon>Xylella</taxon>
    </lineage>
</organism>
<dbReference type="Proteomes" id="UP000027215">
    <property type="component" value="Chromosome"/>
</dbReference>
<reference evidence="1 2" key="1">
    <citation type="submission" date="2013-08" db="EMBL/GenBank/DDBJ databases">
        <authorList>
            <person name="Stouthamer R."/>
            <person name="Nunney L."/>
        </authorList>
    </citation>
    <scope>NUCLEOTIDE SEQUENCE [LARGE SCALE GENOMIC DNA]</scope>
    <source>
        <strain evidence="2">ann-1</strain>
    </source>
</reference>
<sequence>MQFALLTGDFEFHLQDAASLQAVAPLPDSTRSSSCSILFFPNAGWHTRLEKGLSQHLSKTPKTIFSMHLINQNIIQSLKIDIDNSTFGNRFHINI</sequence>
<dbReference type="PATRIC" id="fig|155920.8.peg.1135"/>
<accession>A0A060H6A4</accession>
<dbReference type="HOGENOM" id="CLU_2372060_0_0_6"/>
<gene>
    <name evidence="1" type="ORF">D934_04745</name>
</gene>
<dbReference type="AlphaFoldDB" id="A0A060H6A4"/>
<protein>
    <submittedName>
        <fullName evidence="1">Uncharacterized protein</fullName>
    </submittedName>
</protein>
<name>A0A060H6A4_XYLFS</name>
<evidence type="ECO:0000313" key="2">
    <source>
        <dbReference type="Proteomes" id="UP000027215"/>
    </source>
</evidence>
<evidence type="ECO:0000313" key="1">
    <source>
        <dbReference type="EMBL" id="AIC11123.1"/>
    </source>
</evidence>
<dbReference type="EMBL" id="CP006696">
    <property type="protein sequence ID" value="AIC11123.1"/>
    <property type="molecule type" value="Genomic_DNA"/>
</dbReference>